<name>A0ABU0ARJ6_9BACI</name>
<dbReference type="EMBL" id="JAUSUB010000026">
    <property type="protein sequence ID" value="MDQ0272675.1"/>
    <property type="molecule type" value="Genomic_DNA"/>
</dbReference>
<feature type="domain" description="Sigma-54 factor interaction" evidence="1">
    <location>
        <begin position="54"/>
        <end position="101"/>
    </location>
</feature>
<evidence type="ECO:0000313" key="2">
    <source>
        <dbReference type="EMBL" id="MDQ0272675.1"/>
    </source>
</evidence>
<dbReference type="Proteomes" id="UP001238088">
    <property type="component" value="Unassembled WGS sequence"/>
</dbReference>
<dbReference type="InterPro" id="IPR002078">
    <property type="entry name" value="Sigma_54_int"/>
</dbReference>
<accession>A0ABU0ARJ6</accession>
<dbReference type="Pfam" id="PF00158">
    <property type="entry name" value="Sigma54_activat"/>
    <property type="match status" value="1"/>
</dbReference>
<gene>
    <name evidence="2" type="ORF">J2S17_004568</name>
</gene>
<evidence type="ECO:0000259" key="1">
    <source>
        <dbReference type="PROSITE" id="PS50045"/>
    </source>
</evidence>
<dbReference type="InterPro" id="IPR027417">
    <property type="entry name" value="P-loop_NTPase"/>
</dbReference>
<evidence type="ECO:0000313" key="3">
    <source>
        <dbReference type="Proteomes" id="UP001238088"/>
    </source>
</evidence>
<reference evidence="2 3" key="1">
    <citation type="submission" date="2023-07" db="EMBL/GenBank/DDBJ databases">
        <title>Genomic Encyclopedia of Type Strains, Phase IV (KMG-IV): sequencing the most valuable type-strain genomes for metagenomic binning, comparative biology and taxonomic classification.</title>
        <authorList>
            <person name="Goeker M."/>
        </authorList>
    </citation>
    <scope>NUCLEOTIDE SEQUENCE [LARGE SCALE GENOMIC DNA]</scope>
    <source>
        <strain evidence="2 3">DSM 23494</strain>
    </source>
</reference>
<dbReference type="PROSITE" id="PS50045">
    <property type="entry name" value="SIGMA54_INTERACT_4"/>
    <property type="match status" value="1"/>
</dbReference>
<proteinExistence type="predicted"/>
<protein>
    <recommendedName>
        <fullName evidence="1">Sigma-54 factor interaction domain-containing protein</fullName>
    </recommendedName>
</protein>
<organism evidence="2 3">
    <name type="scientific">Cytobacillus purgationiresistens</name>
    <dbReference type="NCBI Taxonomy" id="863449"/>
    <lineage>
        <taxon>Bacteria</taxon>
        <taxon>Bacillati</taxon>
        <taxon>Bacillota</taxon>
        <taxon>Bacilli</taxon>
        <taxon>Bacillales</taxon>
        <taxon>Bacillaceae</taxon>
        <taxon>Cytobacillus</taxon>
    </lineage>
</organism>
<keyword evidence="3" id="KW-1185">Reference proteome</keyword>
<comment type="caution">
    <text evidence="2">The sequence shown here is derived from an EMBL/GenBank/DDBJ whole genome shotgun (WGS) entry which is preliminary data.</text>
</comment>
<sequence length="101" mass="11250">MTIIRLTSPVASWSNPSFISSNGMTPLNKLSIVSIIPPFTTRKMIACPGKRYKGSPAHNPNQLMFPIISATNQALEKKMKNGEFREDLFYRIAVITLDTPP</sequence>
<dbReference type="Gene3D" id="3.40.50.300">
    <property type="entry name" value="P-loop containing nucleotide triphosphate hydrolases"/>
    <property type="match status" value="1"/>
</dbReference>